<proteinExistence type="predicted"/>
<keyword evidence="1" id="KW-0472">Membrane</keyword>
<evidence type="ECO:0000256" key="1">
    <source>
        <dbReference type="SAM" id="Phobius"/>
    </source>
</evidence>
<evidence type="ECO:0000313" key="2">
    <source>
        <dbReference type="EMBL" id="CDM88378.1"/>
    </source>
</evidence>
<dbReference type="KEGG" id="xbv:XBW1_1021"/>
<accession>A0A0B6X6Q5</accession>
<protein>
    <submittedName>
        <fullName evidence="2">Putative phage protein</fullName>
    </submittedName>
</protein>
<organism evidence="2 3">
    <name type="scientific">Xenorhabdus bovienii</name>
    <name type="common">Xenorhabdus nematophila subsp. bovienii</name>
    <dbReference type="NCBI Taxonomy" id="40576"/>
    <lineage>
        <taxon>Bacteria</taxon>
        <taxon>Pseudomonadati</taxon>
        <taxon>Pseudomonadota</taxon>
        <taxon>Gammaproteobacteria</taxon>
        <taxon>Enterobacterales</taxon>
        <taxon>Morganellaceae</taxon>
        <taxon>Xenorhabdus</taxon>
    </lineage>
</organism>
<reference evidence="2 3" key="1">
    <citation type="submission" date="2014-02" db="EMBL/GenBank/DDBJ databases">
        <authorList>
            <person name="Genoscope - CEA"/>
        </authorList>
    </citation>
    <scope>NUCLEOTIDE SEQUENCE [LARGE SCALE GENOMIC DNA]</scope>
    <source>
        <strain evidence="2 3">CS03</strain>
    </source>
</reference>
<name>A0A0B6X6Q5_XENBV</name>
<feature type="transmembrane region" description="Helical" evidence="1">
    <location>
        <begin position="52"/>
        <end position="72"/>
    </location>
</feature>
<dbReference type="EMBL" id="FO818637">
    <property type="protein sequence ID" value="CDM88378.1"/>
    <property type="molecule type" value="Genomic_DNA"/>
</dbReference>
<sequence>MNEFMESLRLSFDCSINYLTWAFFSLVTAFAFDRLSDMKRFKNRVGNCISRLICKAYFIVFFLIGVANINYIREIFSFYLGSSIISNTFWLLIMVVLVVNAGLVVIGIGDKKSKDL</sequence>
<keyword evidence="1" id="KW-1133">Transmembrane helix</keyword>
<gene>
    <name evidence="2" type="ORF">XBW1_1021</name>
</gene>
<dbReference type="Proteomes" id="UP000032930">
    <property type="component" value="Chromosome"/>
</dbReference>
<dbReference type="RefSeq" id="WP_046336073.1">
    <property type="nucleotide sequence ID" value="NZ_CAWMEF010000001.1"/>
</dbReference>
<feature type="transmembrane region" description="Helical" evidence="1">
    <location>
        <begin position="84"/>
        <end position="108"/>
    </location>
</feature>
<evidence type="ECO:0000313" key="3">
    <source>
        <dbReference type="Proteomes" id="UP000032930"/>
    </source>
</evidence>
<keyword evidence="1" id="KW-0812">Transmembrane</keyword>
<feature type="transmembrane region" description="Helical" evidence="1">
    <location>
        <begin position="15"/>
        <end position="32"/>
    </location>
</feature>
<dbReference type="AlphaFoldDB" id="A0A0B6X6Q5"/>